<reference evidence="1" key="1">
    <citation type="journal article" date="2021" name="Genome Biol. Evol.">
        <title>A High-Quality Reference Genome for a Parasitic Bivalve with Doubly Uniparental Inheritance (Bivalvia: Unionida).</title>
        <authorList>
            <person name="Smith C.H."/>
        </authorList>
    </citation>
    <scope>NUCLEOTIDE SEQUENCE</scope>
    <source>
        <strain evidence="1">CHS0354</strain>
    </source>
</reference>
<dbReference type="Proteomes" id="UP001195483">
    <property type="component" value="Unassembled WGS sequence"/>
</dbReference>
<reference evidence="1" key="3">
    <citation type="submission" date="2023-05" db="EMBL/GenBank/DDBJ databases">
        <authorList>
            <person name="Smith C.H."/>
        </authorList>
    </citation>
    <scope>NUCLEOTIDE SEQUENCE</scope>
    <source>
        <strain evidence="1">CHS0354</strain>
        <tissue evidence="1">Mantle</tissue>
    </source>
</reference>
<keyword evidence="2" id="KW-1185">Reference proteome</keyword>
<name>A0AAE0VGH6_9BIVA</name>
<evidence type="ECO:0000313" key="2">
    <source>
        <dbReference type="Proteomes" id="UP001195483"/>
    </source>
</evidence>
<organism evidence="1 2">
    <name type="scientific">Potamilus streckersoni</name>
    <dbReference type="NCBI Taxonomy" id="2493646"/>
    <lineage>
        <taxon>Eukaryota</taxon>
        <taxon>Metazoa</taxon>
        <taxon>Spiralia</taxon>
        <taxon>Lophotrochozoa</taxon>
        <taxon>Mollusca</taxon>
        <taxon>Bivalvia</taxon>
        <taxon>Autobranchia</taxon>
        <taxon>Heteroconchia</taxon>
        <taxon>Palaeoheterodonta</taxon>
        <taxon>Unionida</taxon>
        <taxon>Unionoidea</taxon>
        <taxon>Unionidae</taxon>
        <taxon>Ambleminae</taxon>
        <taxon>Lampsilini</taxon>
        <taxon>Potamilus</taxon>
    </lineage>
</organism>
<evidence type="ECO:0000313" key="1">
    <source>
        <dbReference type="EMBL" id="KAK3575835.1"/>
    </source>
</evidence>
<dbReference type="GO" id="GO:0003676">
    <property type="term" value="F:nucleic acid binding"/>
    <property type="evidence" value="ECO:0007669"/>
    <property type="project" value="InterPro"/>
</dbReference>
<accession>A0AAE0VGH6</accession>
<proteinExistence type="predicted"/>
<dbReference type="SUPFAM" id="SSF53098">
    <property type="entry name" value="Ribonuclease H-like"/>
    <property type="match status" value="1"/>
</dbReference>
<reference evidence="1" key="2">
    <citation type="journal article" date="2021" name="Genome Biol. Evol.">
        <title>Developing a high-quality reference genome for a parasitic bivalve with doubly uniparental inheritance (Bivalvia: Unionida).</title>
        <authorList>
            <person name="Smith C.H."/>
        </authorList>
    </citation>
    <scope>NUCLEOTIDE SEQUENCE</scope>
    <source>
        <strain evidence="1">CHS0354</strain>
        <tissue evidence="1">Mantle</tissue>
    </source>
</reference>
<dbReference type="EMBL" id="JAEAOA010000788">
    <property type="protein sequence ID" value="KAK3575835.1"/>
    <property type="molecule type" value="Genomic_DNA"/>
</dbReference>
<dbReference type="Gene3D" id="3.30.420.10">
    <property type="entry name" value="Ribonuclease H-like superfamily/Ribonuclease H"/>
    <property type="match status" value="1"/>
</dbReference>
<dbReference type="InterPro" id="IPR036397">
    <property type="entry name" value="RNaseH_sf"/>
</dbReference>
<dbReference type="InterPro" id="IPR012337">
    <property type="entry name" value="RNaseH-like_sf"/>
</dbReference>
<comment type="caution">
    <text evidence="1">The sequence shown here is derived from an EMBL/GenBank/DDBJ whole genome shotgun (WGS) entry which is preliminary data.</text>
</comment>
<gene>
    <name evidence="1" type="ORF">CHS0354_013009</name>
</gene>
<protein>
    <recommendedName>
        <fullName evidence="3">RNase H type-1 domain-containing protein</fullName>
    </recommendedName>
</protein>
<sequence>MQQEFLHYLTKQAMARCNIKFHKKKVQHPPAFHKIYQLLTQKPHLQLQTEQQHYRDPPPWPRNDLREDTLYNLRQIHKQGKTVEFFWVPSHIQLHGNDAADQAAKEGLLLVNTANIGYCIREIYTFIKT</sequence>
<dbReference type="AlphaFoldDB" id="A0AAE0VGH6"/>
<evidence type="ECO:0008006" key="3">
    <source>
        <dbReference type="Google" id="ProtNLM"/>
    </source>
</evidence>